<dbReference type="InterPro" id="IPR046342">
    <property type="entry name" value="CBS_dom_sf"/>
</dbReference>
<evidence type="ECO:0000256" key="1">
    <source>
        <dbReference type="ARBA" id="ARBA00022737"/>
    </source>
</evidence>
<keyword evidence="5" id="KW-1185">Reference proteome</keyword>
<evidence type="ECO:0000259" key="3">
    <source>
        <dbReference type="PROSITE" id="PS51371"/>
    </source>
</evidence>
<proteinExistence type="predicted"/>
<dbReference type="SMART" id="SM00116">
    <property type="entry name" value="CBS"/>
    <property type="match status" value="2"/>
</dbReference>
<evidence type="ECO:0000313" key="4">
    <source>
        <dbReference type="EMBL" id="MEJ8646384.1"/>
    </source>
</evidence>
<feature type="domain" description="CBS" evidence="3">
    <location>
        <begin position="74"/>
        <end position="130"/>
    </location>
</feature>
<dbReference type="Gene3D" id="3.10.580.10">
    <property type="entry name" value="CBS-domain"/>
    <property type="match status" value="1"/>
</dbReference>
<dbReference type="SUPFAM" id="SSF54631">
    <property type="entry name" value="CBS-domain pair"/>
    <property type="match status" value="1"/>
</dbReference>
<sequence>MTRRVHEVMTENPVTVDKLTSLAEAARVMRDADIGDVLVVDEGRLRGILTDRDLVVRAMAENRDPAETTVQAVCSSEPVTVRPSDDVIHAVTLMRRNALRRLPVETEDGELVGVVTLGDLAVEQDPGSALAAIAAAEPGT</sequence>
<dbReference type="InterPro" id="IPR000644">
    <property type="entry name" value="CBS_dom"/>
</dbReference>
<evidence type="ECO:0000256" key="2">
    <source>
        <dbReference type="PROSITE-ProRule" id="PRU00703"/>
    </source>
</evidence>
<dbReference type="PANTHER" id="PTHR48108:SF34">
    <property type="entry name" value="CBS DOMAIN-CONTAINING PROTEIN YHCV"/>
    <property type="match status" value="1"/>
</dbReference>
<dbReference type="InterPro" id="IPR051462">
    <property type="entry name" value="CBS_domain-containing"/>
</dbReference>
<dbReference type="PANTHER" id="PTHR48108">
    <property type="entry name" value="CBS DOMAIN-CONTAINING PROTEIN CBSX2, CHLOROPLASTIC"/>
    <property type="match status" value="1"/>
</dbReference>
<organism evidence="4 5">
    <name type="scientific">Streptomyces caledonius</name>
    <dbReference type="NCBI Taxonomy" id="3134107"/>
    <lineage>
        <taxon>Bacteria</taxon>
        <taxon>Bacillati</taxon>
        <taxon>Actinomycetota</taxon>
        <taxon>Actinomycetes</taxon>
        <taxon>Kitasatosporales</taxon>
        <taxon>Streptomycetaceae</taxon>
        <taxon>Streptomyces</taxon>
    </lineage>
</organism>
<keyword evidence="1" id="KW-0677">Repeat</keyword>
<keyword evidence="2" id="KW-0129">CBS domain</keyword>
<dbReference type="Pfam" id="PF00571">
    <property type="entry name" value="CBS"/>
    <property type="match status" value="2"/>
</dbReference>
<dbReference type="Proteomes" id="UP001382904">
    <property type="component" value="Unassembled WGS sequence"/>
</dbReference>
<comment type="caution">
    <text evidence="4">The sequence shown here is derived from an EMBL/GenBank/DDBJ whole genome shotgun (WGS) entry which is preliminary data.</text>
</comment>
<dbReference type="CDD" id="cd04622">
    <property type="entry name" value="CBS_pair_HRP1_like"/>
    <property type="match status" value="1"/>
</dbReference>
<accession>A0ABU8UES5</accession>
<protein>
    <submittedName>
        <fullName evidence="4">CBS domain-containing protein</fullName>
    </submittedName>
</protein>
<dbReference type="PROSITE" id="PS51371">
    <property type="entry name" value="CBS"/>
    <property type="match status" value="2"/>
</dbReference>
<feature type="domain" description="CBS" evidence="3">
    <location>
        <begin position="9"/>
        <end position="65"/>
    </location>
</feature>
<reference evidence="4 5" key="1">
    <citation type="submission" date="2024-03" db="EMBL/GenBank/DDBJ databases">
        <title>Novel Streptomyces species of biotechnological and ecological value are a feature of Machair soil.</title>
        <authorList>
            <person name="Prole J.R."/>
            <person name="Goodfellow M."/>
            <person name="Allenby N."/>
            <person name="Ward A.C."/>
        </authorList>
    </citation>
    <scope>NUCLEOTIDE SEQUENCE [LARGE SCALE GENOMIC DNA]</scope>
    <source>
        <strain evidence="4 5">MS1.HAVA.3</strain>
    </source>
</reference>
<dbReference type="EMBL" id="JBBKAM010000004">
    <property type="protein sequence ID" value="MEJ8646384.1"/>
    <property type="molecule type" value="Genomic_DNA"/>
</dbReference>
<evidence type="ECO:0000313" key="5">
    <source>
        <dbReference type="Proteomes" id="UP001382904"/>
    </source>
</evidence>
<name>A0ABU8UES5_9ACTN</name>
<gene>
    <name evidence="4" type="ORF">WKI68_44195</name>
</gene>